<evidence type="ECO:0000256" key="2">
    <source>
        <dbReference type="SAM" id="MobiDB-lite"/>
    </source>
</evidence>
<dbReference type="EMBL" id="CP000493">
    <property type="protein sequence ID" value="ABM80649.1"/>
    <property type="molecule type" value="Genomic_DNA"/>
</dbReference>
<gene>
    <name evidence="4" type="ordered locus">Hbut_0796</name>
</gene>
<dbReference type="KEGG" id="hbu:Hbut_0796"/>
<dbReference type="EnsemblBacteria" id="ABM80649">
    <property type="protein sequence ID" value="ABM80649"/>
    <property type="gene ID" value="Hbut_0796"/>
</dbReference>
<dbReference type="AlphaFoldDB" id="A2BKY8"/>
<organism evidence="4 5">
    <name type="scientific">Hyperthermus butylicus (strain DSM 5456 / JCM 9403 / PLM1-5)</name>
    <dbReference type="NCBI Taxonomy" id="415426"/>
    <lineage>
        <taxon>Archaea</taxon>
        <taxon>Thermoproteota</taxon>
        <taxon>Thermoprotei</taxon>
        <taxon>Desulfurococcales</taxon>
        <taxon>Pyrodictiaceae</taxon>
        <taxon>Hyperthermus</taxon>
    </lineage>
</organism>
<proteinExistence type="predicted"/>
<dbReference type="Pfam" id="PF18822">
    <property type="entry name" value="CdvA"/>
    <property type="match status" value="1"/>
</dbReference>
<evidence type="ECO:0000313" key="4">
    <source>
        <dbReference type="EMBL" id="ABM80649.1"/>
    </source>
</evidence>
<evidence type="ECO:0000313" key="5">
    <source>
        <dbReference type="Proteomes" id="UP000002593"/>
    </source>
</evidence>
<dbReference type="GeneID" id="4781853"/>
<feature type="coiled-coil region" evidence="1">
    <location>
        <begin position="106"/>
        <end position="133"/>
    </location>
</feature>
<dbReference type="InterPro" id="IPR041461">
    <property type="entry name" value="CdvA_CC"/>
</dbReference>
<dbReference type="SUPFAM" id="SSF50346">
    <property type="entry name" value="PRC-barrel domain"/>
    <property type="match status" value="1"/>
</dbReference>
<keyword evidence="1" id="KW-0175">Coiled coil</keyword>
<dbReference type="eggNOG" id="arCOG04054">
    <property type="taxonomic scope" value="Archaea"/>
</dbReference>
<name>A2BKY8_HYPBU</name>
<feature type="compositionally biased region" description="Basic and acidic residues" evidence="2">
    <location>
        <begin position="216"/>
        <end position="228"/>
    </location>
</feature>
<reference evidence="4 5" key="1">
    <citation type="journal article" date="2007" name="Archaea">
        <title>The genome of Hyperthermus butylicus: a sulfur-reducing, peptide fermenting, neutrophilic Crenarchaeote growing up to 108 degrees C.</title>
        <authorList>
            <person name="Brugger K."/>
            <person name="Chen L."/>
            <person name="Stark M."/>
            <person name="Zibat A."/>
            <person name="Redder P."/>
            <person name="Ruepp A."/>
            <person name="Awayez M."/>
            <person name="She Q."/>
            <person name="Garrett R.A."/>
            <person name="Klenk H.P."/>
        </authorList>
    </citation>
    <scope>NUCLEOTIDE SEQUENCE [LARGE SCALE GENOMIC DNA]</scope>
    <source>
        <strain evidence="5">DSM 5456 / JCM 9403 / PLM1-5</strain>
    </source>
</reference>
<evidence type="ECO:0000259" key="3">
    <source>
        <dbReference type="Pfam" id="PF18822"/>
    </source>
</evidence>
<keyword evidence="5" id="KW-1185">Reference proteome</keyword>
<dbReference type="InterPro" id="IPR011033">
    <property type="entry name" value="PRC_barrel-like_sf"/>
</dbReference>
<dbReference type="STRING" id="415426.Hbut_0796"/>
<feature type="region of interest" description="Disordered" evidence="2">
    <location>
        <begin position="206"/>
        <end position="245"/>
    </location>
</feature>
<sequence length="245" mass="27639">MARAPLTVDVVQQMIGETVYDPYGRVIGKLVSLESDIDGTVQQIVVETENKDIKFIPSEAVEVSEGRIIVWPEWKVLAYKVLASYQRALKRLKGLEEMYSRNEIPAAVYQELRRKLNQSLARVRDEAKKLKSLIKSRIDEIDDNNLKLDRAIANLKVSYMAGEISEKAYKTAIEYLRSAKDSNTRELEDLKKTGAKLESLETGTIEISKTAKKKESKPASREEKHEAKPPAIEGIQPIPVKVIEG</sequence>
<dbReference type="Proteomes" id="UP000002593">
    <property type="component" value="Chromosome"/>
</dbReference>
<dbReference type="HOGENOM" id="CLU_100857_0_0_2"/>
<protein>
    <submittedName>
        <fullName evidence="4">Conserved crenarchaeal protein</fullName>
    </submittedName>
</protein>
<dbReference type="RefSeq" id="WP_011821967.1">
    <property type="nucleotide sequence ID" value="NC_008818.1"/>
</dbReference>
<feature type="domain" description="CdvA-like coiled-coil" evidence="3">
    <location>
        <begin position="90"/>
        <end position="211"/>
    </location>
</feature>
<evidence type="ECO:0000256" key="1">
    <source>
        <dbReference type="SAM" id="Coils"/>
    </source>
</evidence>
<dbReference type="OrthoDB" id="18978at2157"/>
<accession>A2BKY8</accession>